<keyword evidence="3" id="KW-0378">Hydrolase</keyword>
<evidence type="ECO:0000256" key="1">
    <source>
        <dbReference type="ARBA" id="ARBA00008950"/>
    </source>
</evidence>
<dbReference type="Pfam" id="PF12850">
    <property type="entry name" value="Metallophos_2"/>
    <property type="match status" value="1"/>
</dbReference>
<comment type="similarity">
    <text evidence="1 4">Belongs to the metallophosphoesterase superfamily. YfcE family.</text>
</comment>
<organism evidence="6 7">
    <name type="scientific">Paenibacillus aurantius</name>
    <dbReference type="NCBI Taxonomy" id="2918900"/>
    <lineage>
        <taxon>Bacteria</taxon>
        <taxon>Bacillati</taxon>
        <taxon>Bacillota</taxon>
        <taxon>Bacilli</taxon>
        <taxon>Bacillales</taxon>
        <taxon>Paenibacillaceae</taxon>
        <taxon>Paenibacillus</taxon>
    </lineage>
</organism>
<proteinExistence type="inferred from homology"/>
<sequence>MRIGVVSDTHMPSRAKGLPAALVAGLKGVDRILHAGDFTSPDVIAMLEELAPLDAVMGNNDGEDIYRRFGRRKVLELAGYRIGLIHGDGYGRTTEERARAAFSEDPPDVIIFGHSHVPYKAVDQGVLMFNPGSPTDKRRQPAFSYGILELGDTLTAEHYFYTDKS</sequence>
<dbReference type="EC" id="3.1.4.-" evidence="4"/>
<dbReference type="InterPro" id="IPR041802">
    <property type="entry name" value="MPP_YfcE"/>
</dbReference>
<dbReference type="CDD" id="cd00841">
    <property type="entry name" value="MPP_YfcE"/>
    <property type="match status" value="1"/>
</dbReference>
<keyword evidence="2 4" id="KW-0479">Metal-binding</keyword>
<keyword evidence="7" id="KW-1185">Reference proteome</keyword>
<dbReference type="GO" id="GO:0016787">
    <property type="term" value="F:hydrolase activity"/>
    <property type="evidence" value="ECO:0007669"/>
    <property type="project" value="UniProtKB-UniRule"/>
</dbReference>
<dbReference type="AlphaFoldDB" id="A0AA96LBN2"/>
<dbReference type="Proteomes" id="UP001305702">
    <property type="component" value="Chromosome"/>
</dbReference>
<gene>
    <name evidence="6" type="ORF">MJA45_15700</name>
</gene>
<evidence type="ECO:0000313" key="6">
    <source>
        <dbReference type="EMBL" id="WNQ09091.1"/>
    </source>
</evidence>
<dbReference type="SUPFAM" id="SSF56300">
    <property type="entry name" value="Metallo-dependent phosphatases"/>
    <property type="match status" value="1"/>
</dbReference>
<protein>
    <recommendedName>
        <fullName evidence="4">Phosphoesterase</fullName>
        <ecNumber evidence="4">3.1.4.-</ecNumber>
    </recommendedName>
</protein>
<name>A0AA96LBN2_9BACL</name>
<dbReference type="PANTHER" id="PTHR11124">
    <property type="entry name" value="VACUOLAR SORTING PROTEIN VPS29"/>
    <property type="match status" value="1"/>
</dbReference>
<dbReference type="InterPro" id="IPR000979">
    <property type="entry name" value="Phosphodiesterase_MJ0936/Vps29"/>
</dbReference>
<reference evidence="6 7" key="1">
    <citation type="submission" date="2022-02" db="EMBL/GenBank/DDBJ databases">
        <title>Paenibacillus sp. MBLB1776 Whole Genome Shotgun Sequencing.</title>
        <authorList>
            <person name="Hwang C.Y."/>
            <person name="Cho E.-S."/>
            <person name="Seo M.-J."/>
        </authorList>
    </citation>
    <scope>NUCLEOTIDE SEQUENCE [LARGE SCALE GENOMIC DNA]</scope>
    <source>
        <strain evidence="6 7">MBLB1776</strain>
    </source>
</reference>
<dbReference type="KEGG" id="paun:MJA45_15700"/>
<comment type="cofactor">
    <cofactor evidence="4">
        <name>a divalent metal cation</name>
        <dbReference type="ChEBI" id="CHEBI:60240"/>
    </cofactor>
</comment>
<dbReference type="EMBL" id="CP130318">
    <property type="protein sequence ID" value="WNQ09091.1"/>
    <property type="molecule type" value="Genomic_DNA"/>
</dbReference>
<dbReference type="RefSeq" id="WP_315602858.1">
    <property type="nucleotide sequence ID" value="NZ_CP130318.1"/>
</dbReference>
<evidence type="ECO:0000256" key="3">
    <source>
        <dbReference type="ARBA" id="ARBA00022801"/>
    </source>
</evidence>
<dbReference type="InterPro" id="IPR024654">
    <property type="entry name" value="Calcineurin-like_PHP_lpxH"/>
</dbReference>
<accession>A0AA96LBN2</accession>
<evidence type="ECO:0000313" key="7">
    <source>
        <dbReference type="Proteomes" id="UP001305702"/>
    </source>
</evidence>
<dbReference type="GO" id="GO:0046872">
    <property type="term" value="F:metal ion binding"/>
    <property type="evidence" value="ECO:0007669"/>
    <property type="project" value="UniProtKB-KW"/>
</dbReference>
<dbReference type="InterPro" id="IPR029052">
    <property type="entry name" value="Metallo-depent_PP-like"/>
</dbReference>
<feature type="domain" description="Calcineurin-like phosphoesterase" evidence="5">
    <location>
        <begin position="1"/>
        <end position="151"/>
    </location>
</feature>
<evidence type="ECO:0000259" key="5">
    <source>
        <dbReference type="Pfam" id="PF12850"/>
    </source>
</evidence>
<dbReference type="NCBIfam" id="TIGR00040">
    <property type="entry name" value="yfcE"/>
    <property type="match status" value="1"/>
</dbReference>
<dbReference type="PROSITE" id="PS01269">
    <property type="entry name" value="UPF0025"/>
    <property type="match status" value="1"/>
</dbReference>
<dbReference type="InterPro" id="IPR020935">
    <property type="entry name" value="PdiEstase_YfcE_CS"/>
</dbReference>
<dbReference type="Gene3D" id="3.60.21.10">
    <property type="match status" value="1"/>
</dbReference>
<evidence type="ECO:0000256" key="2">
    <source>
        <dbReference type="ARBA" id="ARBA00022723"/>
    </source>
</evidence>
<evidence type="ECO:0000256" key="4">
    <source>
        <dbReference type="RuleBase" id="RU362039"/>
    </source>
</evidence>